<organism evidence="4 5">
    <name type="scientific">Halolactibacillus miurensis</name>
    <dbReference type="NCBI Taxonomy" id="306541"/>
    <lineage>
        <taxon>Bacteria</taxon>
        <taxon>Bacillati</taxon>
        <taxon>Bacillota</taxon>
        <taxon>Bacilli</taxon>
        <taxon>Bacillales</taxon>
        <taxon>Bacillaceae</taxon>
        <taxon>Halolactibacillus</taxon>
    </lineage>
</organism>
<reference evidence="4 5" key="1">
    <citation type="submission" date="2016-10" db="EMBL/GenBank/DDBJ databases">
        <authorList>
            <person name="de Groot N.N."/>
        </authorList>
    </citation>
    <scope>NUCLEOTIDE SEQUENCE [LARGE SCALE GENOMIC DNA]</scope>
    <source>
        <strain evidence="4 5">DSM 17074</strain>
    </source>
</reference>
<evidence type="ECO:0000256" key="1">
    <source>
        <dbReference type="SAM" id="Phobius"/>
    </source>
</evidence>
<keyword evidence="6" id="KW-1185">Reference proteome</keyword>
<feature type="transmembrane region" description="Helical" evidence="1">
    <location>
        <begin position="95"/>
        <end position="116"/>
    </location>
</feature>
<feature type="transmembrane region" description="Helical" evidence="1">
    <location>
        <begin position="37"/>
        <end position="63"/>
    </location>
</feature>
<sequence>MKKHIQGIAFLLQLIGLVLFSLTTSESFLTLFNTTTYIFLFHLLIYLSLVTLHARFFDGFLYGMHRVFRSKNRPGSMETEFQPVSEKIKRPVVHFFKYQTLFFLLSNLLLLVFYLLN</sequence>
<dbReference type="EMBL" id="FPAI01000007">
    <property type="protein sequence ID" value="SFS71740.1"/>
    <property type="molecule type" value="Genomic_DNA"/>
</dbReference>
<feature type="domain" description="DUF3899" evidence="2">
    <location>
        <begin position="33"/>
        <end position="115"/>
    </location>
</feature>
<evidence type="ECO:0000313" key="5">
    <source>
        <dbReference type="Proteomes" id="UP000199139"/>
    </source>
</evidence>
<dbReference type="OrthoDB" id="9937407at2"/>
<keyword evidence="1" id="KW-0812">Transmembrane</keyword>
<evidence type="ECO:0000313" key="6">
    <source>
        <dbReference type="Proteomes" id="UP000321773"/>
    </source>
</evidence>
<dbReference type="Proteomes" id="UP000199139">
    <property type="component" value="Unassembled WGS sequence"/>
</dbReference>
<evidence type="ECO:0000313" key="3">
    <source>
        <dbReference type="EMBL" id="GEM04933.1"/>
    </source>
</evidence>
<keyword evidence="1" id="KW-0472">Membrane</keyword>
<evidence type="ECO:0000259" key="2">
    <source>
        <dbReference type="Pfam" id="PF13038"/>
    </source>
</evidence>
<gene>
    <name evidence="3" type="ORF">HMI01_19210</name>
    <name evidence="4" type="ORF">SAMN05421668_107123</name>
</gene>
<dbReference type="RefSeq" id="WP_062321214.1">
    <property type="nucleotide sequence ID" value="NZ_BJWJ01000020.1"/>
</dbReference>
<reference evidence="3 6" key="2">
    <citation type="submission" date="2019-07" db="EMBL/GenBank/DDBJ databases">
        <title>Whole genome shotgun sequence of Halolactibacillus miurensis NBRC 100873.</title>
        <authorList>
            <person name="Hosoyama A."/>
            <person name="Uohara A."/>
            <person name="Ohji S."/>
            <person name="Ichikawa N."/>
        </authorList>
    </citation>
    <scope>NUCLEOTIDE SEQUENCE [LARGE SCALE GENOMIC DNA]</scope>
    <source>
        <strain evidence="3 6">NBRC 100873</strain>
    </source>
</reference>
<dbReference type="EMBL" id="BJWJ01000020">
    <property type="protein sequence ID" value="GEM04933.1"/>
    <property type="molecule type" value="Genomic_DNA"/>
</dbReference>
<dbReference type="InterPro" id="IPR025007">
    <property type="entry name" value="DUF3899"/>
</dbReference>
<evidence type="ECO:0000313" key="4">
    <source>
        <dbReference type="EMBL" id="SFS71740.1"/>
    </source>
</evidence>
<dbReference type="Proteomes" id="UP000321773">
    <property type="component" value="Unassembled WGS sequence"/>
</dbReference>
<name>A0A1I6S4B8_9BACI</name>
<keyword evidence="1" id="KW-1133">Transmembrane helix</keyword>
<protein>
    <recommendedName>
        <fullName evidence="2">DUF3899 domain-containing protein</fullName>
    </recommendedName>
</protein>
<dbReference type="Pfam" id="PF13038">
    <property type="entry name" value="DUF3899"/>
    <property type="match status" value="1"/>
</dbReference>
<dbReference type="AlphaFoldDB" id="A0A1I6S4B8"/>
<accession>A0A1I6S4B8</accession>
<proteinExistence type="predicted"/>